<dbReference type="SUPFAM" id="SSF53098">
    <property type="entry name" value="Ribonuclease H-like"/>
    <property type="match status" value="1"/>
</dbReference>
<evidence type="ECO:0000313" key="5">
    <source>
        <dbReference type="Proteomes" id="UP000478052"/>
    </source>
</evidence>
<accession>A0A6G0YMN8</accession>
<evidence type="ECO:0000259" key="3">
    <source>
        <dbReference type="Pfam" id="PF13359"/>
    </source>
</evidence>
<evidence type="ECO:0000313" key="4">
    <source>
        <dbReference type="EMBL" id="KAF0758861.1"/>
    </source>
</evidence>
<comment type="caution">
    <text evidence="4">The sequence shown here is derived from an EMBL/GenBank/DDBJ whole genome shotgun (WGS) entry which is preliminary data.</text>
</comment>
<dbReference type="OrthoDB" id="6584813at2759"/>
<comment type="cofactor">
    <cofactor evidence="1">
        <name>a divalent metal cation</name>
        <dbReference type="ChEBI" id="CHEBI:60240"/>
    </cofactor>
</comment>
<protein>
    <submittedName>
        <fullName evidence="4">General transcription factor II-I repeat domain-containing protein 2A-like</fullName>
    </submittedName>
</protein>
<gene>
    <name evidence="4" type="ORF">FWK35_00012620</name>
</gene>
<dbReference type="PANTHER" id="PTHR45913:SF21">
    <property type="entry name" value="DUF4371 DOMAIN-CONTAINING PROTEIN"/>
    <property type="match status" value="1"/>
</dbReference>
<dbReference type="PANTHER" id="PTHR45913">
    <property type="entry name" value="EPM2A-INTERACTING PROTEIN 1"/>
    <property type="match status" value="1"/>
</dbReference>
<name>A0A6G0YMN8_APHCR</name>
<dbReference type="InterPro" id="IPR012337">
    <property type="entry name" value="RNaseH-like_sf"/>
</dbReference>
<sequence length="955" mass="110945">METTVLPIILNQLTQLNNEYVQMCSNLMLHRNIIKNNIKKRRKQHYRINNTVDKWIEAYIDNDFHGKKRKIDSENRKVRAIPVCLICNSTVAIIKSGNLKRHYETTHKDFHTKFPPGSEVRKNKLNTYMLSYKNSTTTLTRCMSEQEKSTEAALRVCWVLNKHQKPFSDSEIVKECMLEVATALFQENKKIVSSIQDIPLSARRNTRRTEILAAENKKSLFELLHKSPCYCIALDESCDLVDSEQMSIFVRFFDIENKVFREELLAILTFEGKTRGEDLFKRFDDFMKKSNLSYDKIVSISTDGAPAMMGKEKGLLKRIRDNNSGILTYQCIIHQISLCSKLSATLKDVMDGLIKLINFIRSRSSLQHRQFKEFLCQCDSAYSDLLQHNYVRWLSKGRVIERFWNIKEEVKTFLKNVDTEEAKKHSKFLENNRNIVSMAFLNDILKYLNELNVELQGEGKLICDLIQSVSAFRRKLNIFERDIELKKFIHFPTILECKNYSEIVNTETFLNFLSNLMKEFDARFKDFSEIGKLSQFLKTPYDVLPDGEWTDVAEKLFNLSKSKLQMEIIDLQEDVSLKQYISASTDEFWAKDGIDKYSNCKQLEINLTSMFGSTYICEASFSKINFLKNKCRTKLTDSHLEDTLRVSCSTRVPDFKKLTFLNDKKQDAQMDVSYTGGLELLSIEKKKLLITLWYLAKEGAMFTTGEFFNNAKSTVKKAVDLVVNQLCKCSSKIIVWPKKSDCVEIAKVFHEKSKFPGVIGAIDGCHFTVKPPADQQDSYTDRKLNKLILMQGICTSNKIFTNVNVGFPGRLHDARVFVNSQVYIKVDEKGQEELFYSNKYHLLGDSTYPNLSWLFVSFKDYGNLNSRQRKFNYTLSKARGRWRRLLYINTTKMKKASKIILACCVLHNCCLLNDDYLDVVVENILKVNESQDYTRNRFEILTGDVKRNEILRLFN</sequence>
<keyword evidence="5" id="KW-1185">Reference proteome</keyword>
<dbReference type="Proteomes" id="UP000478052">
    <property type="component" value="Unassembled WGS sequence"/>
</dbReference>
<dbReference type="InterPro" id="IPR027806">
    <property type="entry name" value="HARBI1_dom"/>
</dbReference>
<reference evidence="4 5" key="1">
    <citation type="submission" date="2019-08" db="EMBL/GenBank/DDBJ databases">
        <title>Whole genome of Aphis craccivora.</title>
        <authorList>
            <person name="Voronova N.V."/>
            <person name="Shulinski R.S."/>
            <person name="Bandarenka Y.V."/>
            <person name="Zhorov D.G."/>
            <person name="Warner D."/>
        </authorList>
    </citation>
    <scope>NUCLEOTIDE SEQUENCE [LARGE SCALE GENOMIC DNA]</scope>
    <source>
        <strain evidence="4">180601</strain>
        <tissue evidence="4">Whole Body</tissue>
    </source>
</reference>
<evidence type="ECO:0000256" key="1">
    <source>
        <dbReference type="ARBA" id="ARBA00001968"/>
    </source>
</evidence>
<dbReference type="Pfam" id="PF13359">
    <property type="entry name" value="DDE_Tnp_4"/>
    <property type="match status" value="1"/>
</dbReference>
<organism evidence="4 5">
    <name type="scientific">Aphis craccivora</name>
    <name type="common">Cowpea aphid</name>
    <dbReference type="NCBI Taxonomy" id="307492"/>
    <lineage>
        <taxon>Eukaryota</taxon>
        <taxon>Metazoa</taxon>
        <taxon>Ecdysozoa</taxon>
        <taxon>Arthropoda</taxon>
        <taxon>Hexapoda</taxon>
        <taxon>Insecta</taxon>
        <taxon>Pterygota</taxon>
        <taxon>Neoptera</taxon>
        <taxon>Paraneoptera</taxon>
        <taxon>Hemiptera</taxon>
        <taxon>Sternorrhyncha</taxon>
        <taxon>Aphidomorpha</taxon>
        <taxon>Aphidoidea</taxon>
        <taxon>Aphididae</taxon>
        <taxon>Aphidini</taxon>
        <taxon>Aphis</taxon>
        <taxon>Aphis</taxon>
    </lineage>
</organism>
<dbReference type="EMBL" id="VUJU01003176">
    <property type="protein sequence ID" value="KAF0758861.1"/>
    <property type="molecule type" value="Genomic_DNA"/>
</dbReference>
<dbReference type="AlphaFoldDB" id="A0A6G0YMN8"/>
<proteinExistence type="predicted"/>
<evidence type="ECO:0000256" key="2">
    <source>
        <dbReference type="ARBA" id="ARBA00022723"/>
    </source>
</evidence>
<feature type="domain" description="DDE Tnp4" evidence="3">
    <location>
        <begin position="762"/>
        <end position="908"/>
    </location>
</feature>
<dbReference type="GO" id="GO:0046872">
    <property type="term" value="F:metal ion binding"/>
    <property type="evidence" value="ECO:0007669"/>
    <property type="project" value="UniProtKB-KW"/>
</dbReference>
<keyword evidence="2" id="KW-0479">Metal-binding</keyword>